<feature type="transmembrane region" description="Helical" evidence="1">
    <location>
        <begin position="134"/>
        <end position="158"/>
    </location>
</feature>
<reference evidence="2" key="1">
    <citation type="journal article" date="2021" name="PeerJ">
        <title>Extensive microbial diversity within the chicken gut microbiome revealed by metagenomics and culture.</title>
        <authorList>
            <person name="Gilroy R."/>
            <person name="Ravi A."/>
            <person name="Getino M."/>
            <person name="Pursley I."/>
            <person name="Horton D.L."/>
            <person name="Alikhan N.F."/>
            <person name="Baker D."/>
            <person name="Gharbi K."/>
            <person name="Hall N."/>
            <person name="Watson M."/>
            <person name="Adriaenssens E.M."/>
            <person name="Foster-Nyarko E."/>
            <person name="Jarju S."/>
            <person name="Secka A."/>
            <person name="Antonio M."/>
            <person name="Oren A."/>
            <person name="Chaudhuri R.R."/>
            <person name="La Ragione R."/>
            <person name="Hildebrand F."/>
            <person name="Pallen M.J."/>
        </authorList>
    </citation>
    <scope>NUCLEOTIDE SEQUENCE</scope>
    <source>
        <strain evidence="2">ChiGjej1B1-1692</strain>
    </source>
</reference>
<organism evidence="2 3">
    <name type="scientific">Candidatus Mediterraneibacter faecigallinarum</name>
    <dbReference type="NCBI Taxonomy" id="2838669"/>
    <lineage>
        <taxon>Bacteria</taxon>
        <taxon>Bacillati</taxon>
        <taxon>Bacillota</taxon>
        <taxon>Clostridia</taxon>
        <taxon>Lachnospirales</taxon>
        <taxon>Lachnospiraceae</taxon>
        <taxon>Mediterraneibacter</taxon>
    </lineage>
</organism>
<keyword evidence="1" id="KW-0472">Membrane</keyword>
<dbReference type="AlphaFoldDB" id="A0A9D2SYB1"/>
<gene>
    <name evidence="2" type="ORF">H9757_11145</name>
</gene>
<feature type="transmembrane region" description="Helical" evidence="1">
    <location>
        <begin position="5"/>
        <end position="24"/>
    </location>
</feature>
<sequence length="160" mass="16985">MRRKFWIVISILSALISGMFLYEGGKLLFWFQDRRGGFVVLMAGIAVFILFVRGVWRGFPSQESGGPDAERYGGMFAAAEDPRGGMDAPGNTVYDEMAAAEAKESGLIGFIISDLALGCGAAGVVLYLTRFWPLLLNLAAAGVVLGAAFLAAVAAALIRS</sequence>
<feature type="transmembrane region" description="Helical" evidence="1">
    <location>
        <begin position="36"/>
        <end position="56"/>
    </location>
</feature>
<protein>
    <submittedName>
        <fullName evidence="2">Uncharacterized protein</fullName>
    </submittedName>
</protein>
<keyword evidence="1" id="KW-1133">Transmembrane helix</keyword>
<keyword evidence="1" id="KW-0812">Transmembrane</keyword>
<name>A0A9D2SYB1_9FIRM</name>
<proteinExistence type="predicted"/>
<dbReference type="Proteomes" id="UP000823894">
    <property type="component" value="Unassembled WGS sequence"/>
</dbReference>
<feature type="transmembrane region" description="Helical" evidence="1">
    <location>
        <begin position="107"/>
        <end position="128"/>
    </location>
</feature>
<evidence type="ECO:0000313" key="3">
    <source>
        <dbReference type="Proteomes" id="UP000823894"/>
    </source>
</evidence>
<evidence type="ECO:0000256" key="1">
    <source>
        <dbReference type="SAM" id="Phobius"/>
    </source>
</evidence>
<reference evidence="2" key="2">
    <citation type="submission" date="2021-04" db="EMBL/GenBank/DDBJ databases">
        <authorList>
            <person name="Gilroy R."/>
        </authorList>
    </citation>
    <scope>NUCLEOTIDE SEQUENCE</scope>
    <source>
        <strain evidence="2">ChiGjej1B1-1692</strain>
    </source>
</reference>
<evidence type="ECO:0000313" key="2">
    <source>
        <dbReference type="EMBL" id="HJC39597.1"/>
    </source>
</evidence>
<accession>A0A9D2SYB1</accession>
<comment type="caution">
    <text evidence="2">The sequence shown here is derived from an EMBL/GenBank/DDBJ whole genome shotgun (WGS) entry which is preliminary data.</text>
</comment>
<dbReference type="EMBL" id="DWWK01000183">
    <property type="protein sequence ID" value="HJC39597.1"/>
    <property type="molecule type" value="Genomic_DNA"/>
</dbReference>